<protein>
    <recommendedName>
        <fullName evidence="5">Nitrate/nitrite sensing protein</fullName>
    </recommendedName>
</protein>
<sequence length="368" mass="39066">MAEELTMSDSVNHRRTRTRSVLAAVMTVLILVPAGVLFTRVWSDVSDRRAGTKLEQKGVEYLAALAPLVSSLAEAQSSALSGVSDPPASLTTAVNGVAAVDQRLGGDLRTRDRWTGLRQKIELLPKTTGDPLTVLQAHVEVADLTLALYEAVRDNSELARDPDNDLAHLQEAVGVDLPTTVVEVSRMGDYSQLVAKATAAQLAQLSPQFGAAVLAVNTYVNRLTDNLQAAVDNTTSGTLSGSLVSGLDSFRRGVESLTRGANPGGVPNAATMATAQSQLQVSLSNLSNITVREMATLLQDRLDRLAYREAETLAAGVLIALLIVGAVVLPLTGRRRRGRPIHSEAARDVTVGPGDVDTTRREHASALR</sequence>
<keyword evidence="2" id="KW-0472">Membrane</keyword>
<comment type="caution">
    <text evidence="3">The sequence shown here is derived from an EMBL/GenBank/DDBJ whole genome shotgun (WGS) entry which is preliminary data.</text>
</comment>
<feature type="transmembrane region" description="Helical" evidence="2">
    <location>
        <begin position="21"/>
        <end position="42"/>
    </location>
</feature>
<keyword evidence="2" id="KW-0812">Transmembrane</keyword>
<feature type="region of interest" description="Disordered" evidence="1">
    <location>
        <begin position="340"/>
        <end position="368"/>
    </location>
</feature>
<evidence type="ECO:0000256" key="1">
    <source>
        <dbReference type="SAM" id="MobiDB-lite"/>
    </source>
</evidence>
<reference evidence="3 4" key="1">
    <citation type="submission" date="2021-01" db="EMBL/GenBank/DDBJ databases">
        <title>Whole genome shotgun sequence of Actinoplanes humidus NBRC 14915.</title>
        <authorList>
            <person name="Komaki H."/>
            <person name="Tamura T."/>
        </authorList>
    </citation>
    <scope>NUCLEOTIDE SEQUENCE [LARGE SCALE GENOMIC DNA]</scope>
    <source>
        <strain evidence="3 4">NBRC 14915</strain>
    </source>
</reference>
<evidence type="ECO:0008006" key="5">
    <source>
        <dbReference type="Google" id="ProtNLM"/>
    </source>
</evidence>
<gene>
    <name evidence="3" type="ORF">Ahu01nite_034670</name>
</gene>
<proteinExistence type="predicted"/>
<evidence type="ECO:0000313" key="4">
    <source>
        <dbReference type="Proteomes" id="UP000603200"/>
    </source>
</evidence>
<dbReference type="EMBL" id="BOMN01000040">
    <property type="protein sequence ID" value="GIE20365.1"/>
    <property type="molecule type" value="Genomic_DNA"/>
</dbReference>
<feature type="transmembrane region" description="Helical" evidence="2">
    <location>
        <begin position="313"/>
        <end position="332"/>
    </location>
</feature>
<organism evidence="3 4">
    <name type="scientific">Winogradskya humida</name>
    <dbReference type="NCBI Taxonomy" id="113566"/>
    <lineage>
        <taxon>Bacteria</taxon>
        <taxon>Bacillati</taxon>
        <taxon>Actinomycetota</taxon>
        <taxon>Actinomycetes</taxon>
        <taxon>Micromonosporales</taxon>
        <taxon>Micromonosporaceae</taxon>
        <taxon>Winogradskya</taxon>
    </lineage>
</organism>
<evidence type="ECO:0000313" key="3">
    <source>
        <dbReference type="EMBL" id="GIE20365.1"/>
    </source>
</evidence>
<keyword evidence="2" id="KW-1133">Transmembrane helix</keyword>
<name>A0ABQ3ZP50_9ACTN</name>
<feature type="compositionally biased region" description="Basic and acidic residues" evidence="1">
    <location>
        <begin position="357"/>
        <end position="368"/>
    </location>
</feature>
<evidence type="ECO:0000256" key="2">
    <source>
        <dbReference type="SAM" id="Phobius"/>
    </source>
</evidence>
<keyword evidence="4" id="KW-1185">Reference proteome</keyword>
<accession>A0ABQ3ZP50</accession>
<dbReference type="Proteomes" id="UP000603200">
    <property type="component" value="Unassembled WGS sequence"/>
</dbReference>